<gene>
    <name evidence="2" type="ORF">PDESU_04270</name>
</gene>
<dbReference type="EMBL" id="CAAHFG010000002">
    <property type="protein sequence ID" value="VGO15685.1"/>
    <property type="molecule type" value="Genomic_DNA"/>
</dbReference>
<evidence type="ECO:0000259" key="1">
    <source>
        <dbReference type="Pfam" id="PF12728"/>
    </source>
</evidence>
<dbReference type="AlphaFoldDB" id="A0A6C2U6X8"/>
<dbReference type="RefSeq" id="WP_136081232.1">
    <property type="nucleotide sequence ID" value="NZ_CAAHFG010000002.1"/>
</dbReference>
<name>A0A6C2U6X8_PONDE</name>
<dbReference type="InterPro" id="IPR041657">
    <property type="entry name" value="HTH_17"/>
</dbReference>
<reference evidence="2 3" key="1">
    <citation type="submission" date="2019-04" db="EMBL/GenBank/DDBJ databases">
        <authorList>
            <person name="Van Vliet M D."/>
        </authorList>
    </citation>
    <scope>NUCLEOTIDE SEQUENCE [LARGE SCALE GENOMIC DNA]</scope>
    <source>
        <strain evidence="2 3">F1</strain>
    </source>
</reference>
<dbReference type="InterPro" id="IPR009061">
    <property type="entry name" value="DNA-bd_dom_put_sf"/>
</dbReference>
<protein>
    <recommendedName>
        <fullName evidence="1">Helix-turn-helix domain-containing protein</fullName>
    </recommendedName>
</protein>
<organism evidence="2 3">
    <name type="scientific">Pontiella desulfatans</name>
    <dbReference type="NCBI Taxonomy" id="2750659"/>
    <lineage>
        <taxon>Bacteria</taxon>
        <taxon>Pseudomonadati</taxon>
        <taxon>Kiritimatiellota</taxon>
        <taxon>Kiritimatiellia</taxon>
        <taxon>Kiritimatiellales</taxon>
        <taxon>Pontiellaceae</taxon>
        <taxon>Pontiella</taxon>
    </lineage>
</organism>
<dbReference type="SUPFAM" id="SSF46955">
    <property type="entry name" value="Putative DNA-binding domain"/>
    <property type="match status" value="1"/>
</dbReference>
<evidence type="ECO:0000313" key="3">
    <source>
        <dbReference type="Proteomes" id="UP000366872"/>
    </source>
</evidence>
<evidence type="ECO:0000313" key="2">
    <source>
        <dbReference type="EMBL" id="VGO15685.1"/>
    </source>
</evidence>
<feature type="domain" description="Helix-turn-helix" evidence="1">
    <location>
        <begin position="44"/>
        <end position="90"/>
    </location>
</feature>
<keyword evidence="3" id="KW-1185">Reference proteome</keyword>
<proteinExistence type="predicted"/>
<accession>A0A6C2U6X8</accession>
<dbReference type="Pfam" id="PF12728">
    <property type="entry name" value="HTH_17"/>
    <property type="match status" value="1"/>
</dbReference>
<sequence length="95" mass="10828">MQTGNTEVIKMMVNNDPTIPDETRQEILDALSRKGGGRKPKLITRKKAAEILVCSTKTIDRYIERGLIRQIRFTQRRIRFEESEIIALARDGVGA</sequence>
<dbReference type="Proteomes" id="UP000366872">
    <property type="component" value="Unassembled WGS sequence"/>
</dbReference>